<dbReference type="GO" id="GO:0016491">
    <property type="term" value="F:oxidoreductase activity"/>
    <property type="evidence" value="ECO:0007669"/>
    <property type="project" value="InterPro"/>
</dbReference>
<reference evidence="1 2" key="1">
    <citation type="submission" date="2017-07" db="EMBL/GenBank/DDBJ databases">
        <title>Draft genome of Ochrobactrum lupini type strain LUP21.</title>
        <authorList>
            <person name="Krzyzanowska D.M."/>
            <person name="Jafra S."/>
        </authorList>
    </citation>
    <scope>NUCLEOTIDE SEQUENCE [LARGE SCALE GENOMIC DNA]</scope>
    <source>
        <strain evidence="1 2">LUP21</strain>
    </source>
</reference>
<dbReference type="EMBL" id="NNRN01000038">
    <property type="protein sequence ID" value="OYR31369.1"/>
    <property type="molecule type" value="Genomic_DNA"/>
</dbReference>
<organism evidence="1 2">
    <name type="scientific">Brucella lupini</name>
    <dbReference type="NCBI Taxonomy" id="255457"/>
    <lineage>
        <taxon>Bacteria</taxon>
        <taxon>Pseudomonadati</taxon>
        <taxon>Pseudomonadota</taxon>
        <taxon>Alphaproteobacteria</taxon>
        <taxon>Hyphomicrobiales</taxon>
        <taxon>Brucellaceae</taxon>
        <taxon>Brucella/Ochrobactrum group</taxon>
        <taxon>Brucella</taxon>
    </lineage>
</organism>
<comment type="caution">
    <text evidence="1">The sequence shown here is derived from an EMBL/GenBank/DDBJ whole genome shotgun (WGS) entry which is preliminary data.</text>
</comment>
<proteinExistence type="predicted"/>
<dbReference type="SUPFAM" id="SSF55469">
    <property type="entry name" value="FMN-dependent nitroreductase-like"/>
    <property type="match status" value="1"/>
</dbReference>
<gene>
    <name evidence="1" type="ORF">CES86_0861</name>
</gene>
<evidence type="ECO:0000313" key="2">
    <source>
        <dbReference type="Proteomes" id="UP000216363"/>
    </source>
</evidence>
<dbReference type="AlphaFoldDB" id="A0A256GW44"/>
<dbReference type="InterPro" id="IPR000415">
    <property type="entry name" value="Nitroreductase-like"/>
</dbReference>
<evidence type="ECO:0000313" key="1">
    <source>
        <dbReference type="EMBL" id="OYR31369.1"/>
    </source>
</evidence>
<dbReference type="Proteomes" id="UP000216363">
    <property type="component" value="Unassembled WGS sequence"/>
</dbReference>
<sequence>MILPASTKVVAAVVRETLKADFIGAGERVGQRRKAVVSAGALHPVKAVIISPDEPPLYYDDGLDRFLALSVLDQDCFQSFHSRCSEVLPNAKGHWVALIADCKDLARMYSSYEALLWRDAGAAIQTMAMIAEAFDLAFCPLGILGHEIVQAIREDANDLVAVGVVALGFPSEA</sequence>
<dbReference type="Gene3D" id="3.40.109.10">
    <property type="entry name" value="NADH Oxidase"/>
    <property type="match status" value="1"/>
</dbReference>
<protein>
    <submittedName>
        <fullName evidence="1">Nitroreductase family protein</fullName>
    </submittedName>
</protein>
<accession>A0A256GW44</accession>
<name>A0A256GW44_9HYPH</name>